<evidence type="ECO:0000313" key="1">
    <source>
        <dbReference type="EMBL" id="EQD50330.1"/>
    </source>
</evidence>
<reference evidence="1" key="2">
    <citation type="journal article" date="2014" name="ISME J.">
        <title>Microbial stratification in low pH oxic and suboxic macroscopic growths along an acid mine drainage.</title>
        <authorList>
            <person name="Mendez-Garcia C."/>
            <person name="Mesa V."/>
            <person name="Sprenger R.R."/>
            <person name="Richter M."/>
            <person name="Diez M.S."/>
            <person name="Solano J."/>
            <person name="Bargiela R."/>
            <person name="Golyshina O.V."/>
            <person name="Manteca A."/>
            <person name="Ramos J.L."/>
            <person name="Gallego J.R."/>
            <person name="Llorente I."/>
            <person name="Martins Dos Santos V.A."/>
            <person name="Jensen O.N."/>
            <person name="Pelaez A.I."/>
            <person name="Sanchez J."/>
            <person name="Ferrer M."/>
        </authorList>
    </citation>
    <scope>NUCLEOTIDE SEQUENCE</scope>
</reference>
<dbReference type="AlphaFoldDB" id="T1B7X9"/>
<dbReference type="GO" id="GO:0004527">
    <property type="term" value="F:exonuclease activity"/>
    <property type="evidence" value="ECO:0007669"/>
    <property type="project" value="UniProtKB-KW"/>
</dbReference>
<proteinExistence type="predicted"/>
<keyword evidence="1" id="KW-0540">Nuclease</keyword>
<organism evidence="1">
    <name type="scientific">mine drainage metagenome</name>
    <dbReference type="NCBI Taxonomy" id="410659"/>
    <lineage>
        <taxon>unclassified sequences</taxon>
        <taxon>metagenomes</taxon>
        <taxon>ecological metagenomes</taxon>
    </lineage>
</organism>
<comment type="caution">
    <text evidence="1">The sequence shown here is derived from an EMBL/GenBank/DDBJ whole genome shotgun (WGS) entry which is preliminary data.</text>
</comment>
<dbReference type="EMBL" id="AUZY01007307">
    <property type="protein sequence ID" value="EQD50330.1"/>
    <property type="molecule type" value="Genomic_DNA"/>
</dbReference>
<gene>
    <name evidence="1" type="ORF">B1B_11275</name>
</gene>
<sequence length="180" mass="19169">PVGGVSGAISDRQHVGGFRGLNLRLLQEAEQRSLVVPAPGLALRGTTLVDALTQSIDPYLAGISGRPDEARRLLQGLDLDPDRPPKDLSASEVRTLADALRSRLAPRGVAPELLRSLDGPRYFLPSLGQDAEELANLQNAAGRAEVPEIGVALALGEPDALEEARRHEAAWRGGLLRGLR</sequence>
<keyword evidence="1" id="KW-0378">Hydrolase</keyword>
<accession>T1B7X9</accession>
<feature type="non-terminal residue" evidence="1">
    <location>
        <position position="180"/>
    </location>
</feature>
<feature type="non-terminal residue" evidence="1">
    <location>
        <position position="1"/>
    </location>
</feature>
<protein>
    <submittedName>
        <fullName evidence="1">SsDNA-specific exonuclease</fullName>
    </submittedName>
</protein>
<reference evidence="1" key="1">
    <citation type="submission" date="2013-08" db="EMBL/GenBank/DDBJ databases">
        <authorList>
            <person name="Mendez C."/>
            <person name="Richter M."/>
            <person name="Ferrer M."/>
            <person name="Sanchez J."/>
        </authorList>
    </citation>
    <scope>NUCLEOTIDE SEQUENCE</scope>
</reference>
<keyword evidence="1" id="KW-0269">Exonuclease</keyword>
<name>T1B7X9_9ZZZZ</name>